<reference evidence="3" key="1">
    <citation type="submission" date="2021-01" db="EMBL/GenBank/DDBJ databases">
        <title>Whole genome shotgun sequence of Virgisporangium ochraceum NBRC 16418.</title>
        <authorList>
            <person name="Komaki H."/>
            <person name="Tamura T."/>
        </authorList>
    </citation>
    <scope>NUCLEOTIDE SEQUENCE</scope>
    <source>
        <strain evidence="3">NBRC 16418</strain>
    </source>
</reference>
<proteinExistence type="predicted"/>
<accession>A0A8J3ZSM5</accession>
<dbReference type="EMBL" id="BOPH01000053">
    <property type="protein sequence ID" value="GIJ68971.1"/>
    <property type="molecule type" value="Genomic_DNA"/>
</dbReference>
<feature type="transmembrane region" description="Helical" evidence="1">
    <location>
        <begin position="270"/>
        <end position="288"/>
    </location>
</feature>
<dbReference type="Pfam" id="PF11203">
    <property type="entry name" value="EccE"/>
    <property type="match status" value="1"/>
</dbReference>
<keyword evidence="1" id="KW-0812">Transmembrane</keyword>
<name>A0A8J3ZSM5_9ACTN</name>
<dbReference type="Proteomes" id="UP000635606">
    <property type="component" value="Unassembled WGS sequence"/>
</dbReference>
<evidence type="ECO:0000313" key="3">
    <source>
        <dbReference type="EMBL" id="GIJ68971.1"/>
    </source>
</evidence>
<dbReference type="AlphaFoldDB" id="A0A8J3ZSM5"/>
<evidence type="ECO:0000259" key="2">
    <source>
        <dbReference type="Pfam" id="PF11203"/>
    </source>
</evidence>
<feature type="transmembrane region" description="Helical" evidence="1">
    <location>
        <begin position="54"/>
        <end position="83"/>
    </location>
</feature>
<keyword evidence="4" id="KW-1185">Reference proteome</keyword>
<gene>
    <name evidence="3" type="ORF">Voc01_038880</name>
</gene>
<evidence type="ECO:0000256" key="1">
    <source>
        <dbReference type="SAM" id="Phobius"/>
    </source>
</evidence>
<evidence type="ECO:0000313" key="4">
    <source>
        <dbReference type="Proteomes" id="UP000635606"/>
    </source>
</evidence>
<protein>
    <recommendedName>
        <fullName evidence="2">Type VII secretion system protein EccE domain-containing protein</fullName>
    </recommendedName>
</protein>
<dbReference type="InterPro" id="IPR050051">
    <property type="entry name" value="EccE_dom"/>
</dbReference>
<feature type="domain" description="Type VII secretion system protein EccE" evidence="2">
    <location>
        <begin position="249"/>
        <end position="334"/>
    </location>
</feature>
<keyword evidence="1" id="KW-0472">Membrane</keyword>
<keyword evidence="1" id="KW-1133">Transmembrane helix</keyword>
<organism evidence="3 4">
    <name type="scientific">Virgisporangium ochraceum</name>
    <dbReference type="NCBI Taxonomy" id="65505"/>
    <lineage>
        <taxon>Bacteria</taxon>
        <taxon>Bacillati</taxon>
        <taxon>Actinomycetota</taxon>
        <taxon>Actinomycetes</taxon>
        <taxon>Micromonosporales</taxon>
        <taxon>Micromonosporaceae</taxon>
        <taxon>Virgisporangium</taxon>
    </lineage>
</organism>
<sequence>MPVGVPVGPVRARASIPPPGGAPPATPAHCTATPVVLGPGARRLRLAQVVSWQLAAVGVVLGASLGTVFLGVGVAVAVVTVVVTGFPSRGRWLYQWWALRTAHLCRRRSFTAPVPEAGRPAGDPRRALLDFAAPGTVLSDAEIEGDGTVGVLAHPAGLTSVIEIQADDRTLYAARHTTLPALLSLLPAGDDDPLPTTLQVLVHAEPAAAGTGVAAESYRALTDGRVPAMRRCWLAVQVPRTPEFFDDAALEPALLNAVRRVRRRLRKEDLTAEILGSAGVLAVAALVARLPALPSGDGGVYGSQARGPELGPELGREGWDGWYSGGLAHTSYRVTRWPTAPWTIDDAVLGLPGTAVTASLAVVRDPARVRPGEVGVVAVVRVTAPAAPREAGARLVAQVTAAGGVVEQLDGRQRAGLAATLPLGWVPQTGDDRPARRSTRQTVAPAALVATAGGGGLMVGRDRHRAPVVVRVFRAEPTRMAFVGGLPAAQMLVLRMVALGAQVMVRTGRPGEWSRFVQHTGVGPGQVVFLAPGDPLGPPGRAGRPEAVVVDVGPVSWQQVDRGGNGRVVLIVRHELTAGDRDLLVGADVAVLQPLTEPEAAVAAPAVGAAESEGWLSRISASMVAVVNCGVVRWATLEATTLELRTLGDPRRS</sequence>
<comment type="caution">
    <text evidence="3">The sequence shown here is derived from an EMBL/GenBank/DDBJ whole genome shotgun (WGS) entry which is preliminary data.</text>
</comment>